<evidence type="ECO:0000256" key="1">
    <source>
        <dbReference type="SAM" id="Phobius"/>
    </source>
</evidence>
<keyword evidence="3" id="KW-1185">Reference proteome</keyword>
<gene>
    <name evidence="2" type="ORF">RFI_11652</name>
</gene>
<keyword evidence="1" id="KW-1133">Transmembrane helix</keyword>
<dbReference type="OrthoDB" id="424302at2759"/>
<reference evidence="2 3" key="1">
    <citation type="journal article" date="2013" name="Curr. Biol.">
        <title>The Genome of the Foraminiferan Reticulomyxa filosa.</title>
        <authorList>
            <person name="Glockner G."/>
            <person name="Hulsmann N."/>
            <person name="Schleicher M."/>
            <person name="Noegel A.A."/>
            <person name="Eichinger L."/>
            <person name="Gallinger C."/>
            <person name="Pawlowski J."/>
            <person name="Sierra R."/>
            <person name="Euteneuer U."/>
            <person name="Pillet L."/>
            <person name="Moustafa A."/>
            <person name="Platzer M."/>
            <person name="Groth M."/>
            <person name="Szafranski K."/>
            <person name="Schliwa M."/>
        </authorList>
    </citation>
    <scope>NUCLEOTIDE SEQUENCE [LARGE SCALE GENOMIC DNA]</scope>
</reference>
<dbReference type="Gene3D" id="3.40.50.1220">
    <property type="entry name" value="TPP-binding domain"/>
    <property type="match status" value="1"/>
</dbReference>
<comment type="caution">
    <text evidence="2">The sequence shown here is derived from an EMBL/GenBank/DDBJ whole genome shotgun (WGS) entry which is preliminary data.</text>
</comment>
<dbReference type="EMBL" id="ASPP01008497">
    <property type="protein sequence ID" value="ETO25484.1"/>
    <property type="molecule type" value="Genomic_DNA"/>
</dbReference>
<dbReference type="Proteomes" id="UP000023152">
    <property type="component" value="Unassembled WGS sequence"/>
</dbReference>
<protein>
    <submittedName>
        <fullName evidence="2">Transcriptional regulator, Sir2 family protein</fullName>
    </submittedName>
</protein>
<organism evidence="2 3">
    <name type="scientific">Reticulomyxa filosa</name>
    <dbReference type="NCBI Taxonomy" id="46433"/>
    <lineage>
        <taxon>Eukaryota</taxon>
        <taxon>Sar</taxon>
        <taxon>Rhizaria</taxon>
        <taxon>Retaria</taxon>
        <taxon>Foraminifera</taxon>
        <taxon>Monothalamids</taxon>
        <taxon>Reticulomyxidae</taxon>
        <taxon>Reticulomyxa</taxon>
    </lineage>
</organism>
<name>X6NIE7_RETFI</name>
<dbReference type="SUPFAM" id="SSF52467">
    <property type="entry name" value="DHS-like NAD/FAD-binding domain"/>
    <property type="match status" value="1"/>
</dbReference>
<keyword evidence="1" id="KW-0472">Membrane</keyword>
<feature type="transmembrane region" description="Helical" evidence="1">
    <location>
        <begin position="38"/>
        <end position="57"/>
    </location>
</feature>
<dbReference type="InterPro" id="IPR029035">
    <property type="entry name" value="DHS-like_NAD/FAD-binding_dom"/>
</dbReference>
<evidence type="ECO:0000313" key="3">
    <source>
        <dbReference type="Proteomes" id="UP000023152"/>
    </source>
</evidence>
<proteinExistence type="predicted"/>
<dbReference type="AlphaFoldDB" id="X6NIE7"/>
<evidence type="ECO:0000313" key="2">
    <source>
        <dbReference type="EMBL" id="ETO25484.1"/>
    </source>
</evidence>
<accession>X6NIE7</accession>
<keyword evidence="1" id="KW-0812">Transmembrane</keyword>
<sequence length="164" mass="18748">MAYTARTNAEEREYFDDEETLKKKVAQLAEFVRNSKHFIAFTGAGVSTAAGYVIYFLPQFWIPDFRSGKFNFFLKKKDLPKKLLQTKKLGVNTTLETGAGKWARDAAKQKGIEVTKPAKTTQVLKALPTFTVLKNHRNTKREKKQKKPFFILYCIAYVVGKVSE</sequence>